<dbReference type="PANTHER" id="PTHR43774">
    <property type="entry name" value="PEPTIDE METHIONINE SULFOXIDE REDUCTASE"/>
    <property type="match status" value="1"/>
</dbReference>
<evidence type="ECO:0000259" key="6">
    <source>
        <dbReference type="Pfam" id="PF01625"/>
    </source>
</evidence>
<keyword evidence="5" id="KW-0732">Signal</keyword>
<organism evidence="7 8">
    <name type="scientific">Rubripirellula obstinata</name>
    <dbReference type="NCBI Taxonomy" id="406547"/>
    <lineage>
        <taxon>Bacteria</taxon>
        <taxon>Pseudomonadati</taxon>
        <taxon>Planctomycetota</taxon>
        <taxon>Planctomycetia</taxon>
        <taxon>Pirellulales</taxon>
        <taxon>Pirellulaceae</taxon>
        <taxon>Rubripirellula</taxon>
    </lineage>
</organism>
<feature type="domain" description="Peptide methionine sulphoxide reductase MsrA" evidence="6">
    <location>
        <begin position="50"/>
        <end position="201"/>
    </location>
</feature>
<sequence length="221" mass="24739" precursor="true">MNQQNTQSRRIAISLAAALASVSVLIGTSSFKPAYGQEGMAPSQQTEAVATLAGGCFWCTEAVFERMKGVSDVVSGYIGGTVPNPTYEQVTGKRTGHAEAVEVYYDPSVVTYEEILEVFFKTHDPTTLNRQGNDFGPQYRSAVFYHSPEQKLATEQYIQKLEAAREFRGKIVTEVAEASRFWEAEAYHQDYYRKNPTAGYCRAVVSKKVKKFNNLFQDKKK</sequence>
<dbReference type="RefSeq" id="WP_084422611.1">
    <property type="nucleotide sequence ID" value="NZ_LWSK01000045.1"/>
</dbReference>
<evidence type="ECO:0000256" key="5">
    <source>
        <dbReference type="SAM" id="SignalP"/>
    </source>
</evidence>
<proteinExistence type="inferred from homology"/>
<accession>A0A5B1C9G6</accession>
<reference evidence="7 8" key="1">
    <citation type="submission" date="2019-08" db="EMBL/GenBank/DDBJ databases">
        <title>Deep-cultivation of Planctomycetes and their phenomic and genomic characterization uncovers novel biology.</title>
        <authorList>
            <person name="Wiegand S."/>
            <person name="Jogler M."/>
            <person name="Boedeker C."/>
            <person name="Pinto D."/>
            <person name="Vollmers J."/>
            <person name="Rivas-Marin E."/>
            <person name="Kohn T."/>
            <person name="Peeters S.H."/>
            <person name="Heuer A."/>
            <person name="Rast P."/>
            <person name="Oberbeckmann S."/>
            <person name="Bunk B."/>
            <person name="Jeske O."/>
            <person name="Meyerdierks A."/>
            <person name="Storesund J.E."/>
            <person name="Kallscheuer N."/>
            <person name="Luecker S."/>
            <person name="Lage O.M."/>
            <person name="Pohl T."/>
            <person name="Merkel B.J."/>
            <person name="Hornburger P."/>
            <person name="Mueller R.-W."/>
            <person name="Bruemmer F."/>
            <person name="Labrenz M."/>
            <person name="Spormann A.M."/>
            <person name="Op Den Camp H."/>
            <person name="Overmann J."/>
            <person name="Amann R."/>
            <person name="Jetten M.S.M."/>
            <person name="Mascher T."/>
            <person name="Medema M.H."/>
            <person name="Devos D.P."/>
            <person name="Kaster A.-K."/>
            <person name="Ovreas L."/>
            <person name="Rohde M."/>
            <person name="Galperin M.Y."/>
            <person name="Jogler C."/>
        </authorList>
    </citation>
    <scope>NUCLEOTIDE SEQUENCE [LARGE SCALE GENOMIC DNA]</scope>
    <source>
        <strain evidence="7 8">LF1</strain>
    </source>
</reference>
<evidence type="ECO:0000256" key="4">
    <source>
        <dbReference type="HAMAP-Rule" id="MF_01401"/>
    </source>
</evidence>
<dbReference type="Pfam" id="PF01625">
    <property type="entry name" value="PMSR"/>
    <property type="match status" value="1"/>
</dbReference>
<feature type="signal peptide" evidence="5">
    <location>
        <begin position="1"/>
        <end position="26"/>
    </location>
</feature>
<comment type="function">
    <text evidence="4">Has an important function as a repair enzyme for proteins that have been inactivated by oxidation. Catalyzes the reversible oxidation-reduction of methionine sulfoxide in proteins to methionine.</text>
</comment>
<dbReference type="Proteomes" id="UP000322699">
    <property type="component" value="Unassembled WGS sequence"/>
</dbReference>
<dbReference type="EMBL" id="VRLW01000001">
    <property type="protein sequence ID" value="KAA1257798.1"/>
    <property type="molecule type" value="Genomic_DNA"/>
</dbReference>
<evidence type="ECO:0000256" key="2">
    <source>
        <dbReference type="ARBA" id="ARBA00047806"/>
    </source>
</evidence>
<comment type="similarity">
    <text evidence="4">Belongs to the MsrA Met sulfoxide reductase family.</text>
</comment>
<dbReference type="InterPro" id="IPR036509">
    <property type="entry name" value="Met_Sox_Rdtase_MsrA_sf"/>
</dbReference>
<dbReference type="NCBIfam" id="TIGR00401">
    <property type="entry name" value="msrA"/>
    <property type="match status" value="1"/>
</dbReference>
<keyword evidence="1 4" id="KW-0560">Oxidoreductase</keyword>
<keyword evidence="8" id="KW-1185">Reference proteome</keyword>
<comment type="catalytic activity">
    <reaction evidence="2 4">
        <text>L-methionyl-[protein] + [thioredoxin]-disulfide + H2O = L-methionyl-(S)-S-oxide-[protein] + [thioredoxin]-dithiol</text>
        <dbReference type="Rhea" id="RHEA:14217"/>
        <dbReference type="Rhea" id="RHEA-COMP:10698"/>
        <dbReference type="Rhea" id="RHEA-COMP:10700"/>
        <dbReference type="Rhea" id="RHEA-COMP:12313"/>
        <dbReference type="Rhea" id="RHEA-COMP:12315"/>
        <dbReference type="ChEBI" id="CHEBI:15377"/>
        <dbReference type="ChEBI" id="CHEBI:16044"/>
        <dbReference type="ChEBI" id="CHEBI:29950"/>
        <dbReference type="ChEBI" id="CHEBI:44120"/>
        <dbReference type="ChEBI" id="CHEBI:50058"/>
        <dbReference type="EC" id="1.8.4.11"/>
    </reaction>
</comment>
<feature type="chain" id="PRO_5022815580" description="Peptide methionine sulfoxide reductase MsrA" evidence="5">
    <location>
        <begin position="27"/>
        <end position="221"/>
    </location>
</feature>
<dbReference type="PANTHER" id="PTHR43774:SF1">
    <property type="entry name" value="PEPTIDE METHIONINE SULFOXIDE REDUCTASE MSRA 2"/>
    <property type="match status" value="1"/>
</dbReference>
<protein>
    <recommendedName>
        <fullName evidence="4">Peptide methionine sulfoxide reductase MsrA</fullName>
        <shortName evidence="4">Protein-methionine-S-oxide reductase</shortName>
        <ecNumber evidence="4">1.8.4.11</ecNumber>
    </recommendedName>
    <alternativeName>
        <fullName evidence="4">Peptide-methionine (S)-S-oxide reductase</fullName>
        <shortName evidence="4">Peptide Met(O) reductase</shortName>
    </alternativeName>
</protein>
<dbReference type="AlphaFoldDB" id="A0A5B1C9G6"/>
<dbReference type="EC" id="1.8.4.11" evidence="4"/>
<dbReference type="SUPFAM" id="SSF55068">
    <property type="entry name" value="Peptide methionine sulfoxide reductase"/>
    <property type="match status" value="1"/>
</dbReference>
<dbReference type="Gene3D" id="3.30.1060.10">
    <property type="entry name" value="Peptide methionine sulphoxide reductase MsrA"/>
    <property type="match status" value="1"/>
</dbReference>
<evidence type="ECO:0000313" key="8">
    <source>
        <dbReference type="Proteomes" id="UP000322699"/>
    </source>
</evidence>
<gene>
    <name evidence="7" type="primary">mrsA</name>
    <name evidence="4" type="synonym">msrA</name>
    <name evidence="7" type="ORF">LF1_02880</name>
</gene>
<evidence type="ECO:0000313" key="7">
    <source>
        <dbReference type="EMBL" id="KAA1257798.1"/>
    </source>
</evidence>
<feature type="active site" evidence="4">
    <location>
        <position position="56"/>
    </location>
</feature>
<evidence type="ECO:0000256" key="3">
    <source>
        <dbReference type="ARBA" id="ARBA00048782"/>
    </source>
</evidence>
<dbReference type="InterPro" id="IPR002569">
    <property type="entry name" value="Met_Sox_Rdtase_MsrA_dom"/>
</dbReference>
<dbReference type="GO" id="GO:0008113">
    <property type="term" value="F:peptide-methionine (S)-S-oxide reductase activity"/>
    <property type="evidence" value="ECO:0007669"/>
    <property type="project" value="UniProtKB-UniRule"/>
</dbReference>
<dbReference type="OrthoDB" id="4174719at2"/>
<comment type="caution">
    <text evidence="7">The sequence shown here is derived from an EMBL/GenBank/DDBJ whole genome shotgun (WGS) entry which is preliminary data.</text>
</comment>
<name>A0A5B1C9G6_9BACT</name>
<dbReference type="GO" id="GO:0033744">
    <property type="term" value="F:L-methionine:thioredoxin-disulfide S-oxidoreductase activity"/>
    <property type="evidence" value="ECO:0007669"/>
    <property type="project" value="RHEA"/>
</dbReference>
<evidence type="ECO:0000256" key="1">
    <source>
        <dbReference type="ARBA" id="ARBA00023002"/>
    </source>
</evidence>
<dbReference type="HAMAP" id="MF_01401">
    <property type="entry name" value="MsrA"/>
    <property type="match status" value="1"/>
</dbReference>
<comment type="catalytic activity">
    <reaction evidence="3 4">
        <text>[thioredoxin]-disulfide + L-methionine + H2O = L-methionine (S)-S-oxide + [thioredoxin]-dithiol</text>
        <dbReference type="Rhea" id="RHEA:19993"/>
        <dbReference type="Rhea" id="RHEA-COMP:10698"/>
        <dbReference type="Rhea" id="RHEA-COMP:10700"/>
        <dbReference type="ChEBI" id="CHEBI:15377"/>
        <dbReference type="ChEBI" id="CHEBI:29950"/>
        <dbReference type="ChEBI" id="CHEBI:50058"/>
        <dbReference type="ChEBI" id="CHEBI:57844"/>
        <dbReference type="ChEBI" id="CHEBI:58772"/>
        <dbReference type="EC" id="1.8.4.11"/>
    </reaction>
</comment>